<keyword evidence="18 40" id="KW-0547">Nucleotide-binding</keyword>
<evidence type="ECO:0000256" key="31">
    <source>
        <dbReference type="ARBA" id="ARBA00044063"/>
    </source>
</evidence>
<dbReference type="NCBIfam" id="NF009475">
    <property type="entry name" value="PRK12838.1"/>
    <property type="match status" value="1"/>
</dbReference>
<keyword evidence="23" id="KW-0315">Glutamine amidotransferase</keyword>
<comment type="catalytic activity">
    <reaction evidence="34">
        <text>hydrogencarbonate + L-glutamine + 2 ATP + H2O = carbamoyl phosphate + L-glutamate + 2 ADP + phosphate + 2 H(+)</text>
        <dbReference type="Rhea" id="RHEA:18633"/>
        <dbReference type="ChEBI" id="CHEBI:15377"/>
        <dbReference type="ChEBI" id="CHEBI:15378"/>
        <dbReference type="ChEBI" id="CHEBI:17544"/>
        <dbReference type="ChEBI" id="CHEBI:29985"/>
        <dbReference type="ChEBI" id="CHEBI:30616"/>
        <dbReference type="ChEBI" id="CHEBI:43474"/>
        <dbReference type="ChEBI" id="CHEBI:58228"/>
        <dbReference type="ChEBI" id="CHEBI:58359"/>
        <dbReference type="ChEBI" id="CHEBI:456216"/>
        <dbReference type="EC" id="6.3.5.5"/>
    </reaction>
</comment>
<dbReference type="CDD" id="cd01316">
    <property type="entry name" value="CAD_DHOase"/>
    <property type="match status" value="1"/>
</dbReference>
<dbReference type="PRINTS" id="PR00101">
    <property type="entry name" value="ATCASE"/>
</dbReference>
<dbReference type="Gene3D" id="3.40.50.880">
    <property type="match status" value="1"/>
</dbReference>
<dbReference type="GO" id="GO:0005524">
    <property type="term" value="F:ATP binding"/>
    <property type="evidence" value="ECO:0007669"/>
    <property type="project" value="UniProtKB-UniRule"/>
</dbReference>
<comment type="similarity">
    <text evidence="27">In the 3rd section; belongs to the metallo-dependent hydrolases superfamily. DHOase family. CAD subfamily.</text>
</comment>
<keyword evidence="45" id="KW-1185">Reference proteome</keyword>
<dbReference type="InterPro" id="IPR036914">
    <property type="entry name" value="MGS-like_dom_sf"/>
</dbReference>
<dbReference type="InterPro" id="IPR016185">
    <property type="entry name" value="PreATP-grasp_dom_sf"/>
</dbReference>
<dbReference type="InterPro" id="IPR017926">
    <property type="entry name" value="GATASE"/>
</dbReference>
<dbReference type="SUPFAM" id="SSF52317">
    <property type="entry name" value="Class I glutamine amidotransferase-like"/>
    <property type="match status" value="1"/>
</dbReference>
<comment type="similarity">
    <text evidence="7">Belongs to the CarB family.</text>
</comment>
<keyword evidence="16" id="KW-0479">Metal-binding</keyword>
<dbReference type="GO" id="GO:0046872">
    <property type="term" value="F:metal ion binding"/>
    <property type="evidence" value="ECO:0007669"/>
    <property type="project" value="UniProtKB-KW"/>
</dbReference>
<evidence type="ECO:0000256" key="15">
    <source>
        <dbReference type="ARBA" id="ARBA00022679"/>
    </source>
</evidence>
<dbReference type="SUPFAM" id="SSF51338">
    <property type="entry name" value="Composite domain of metallo-dependent hydrolases"/>
    <property type="match status" value="1"/>
</dbReference>
<dbReference type="InterPro" id="IPR036480">
    <property type="entry name" value="CarbP_synth_ssu_N_sf"/>
</dbReference>
<keyword evidence="14" id="KW-0028">Amino-acid biosynthesis</keyword>
<evidence type="ECO:0000256" key="9">
    <source>
        <dbReference type="ARBA" id="ARBA00012860"/>
    </source>
</evidence>
<evidence type="ECO:0000256" key="38">
    <source>
        <dbReference type="ARBA" id="ARBA00069524"/>
    </source>
</evidence>
<comment type="function">
    <text evidence="37">Small subunit of the glutamine-dependent carbamoyl phosphate synthetase (CPSase). CPSase catalyzes the formation of carbamoyl phosphate from the ammonia moiety of glutamine, carbonate, and phosphate donated by ATP, constituting the first step of the biosynthetic pathway leading to pyrimidine nucleotides. The large subunit (synthetase) binds the substrates ammonia (free or transferred from glutamine from the small subunit), hydrogencarbonate and ATP and carries out an ATP-coupled ligase reaction, activating hydrogencarbonate by forming carboxy phosphate which reacts with ammonia to form carbamoyl phosphate.</text>
</comment>
<dbReference type="FunFam" id="3.40.50.20:FF:000002">
    <property type="entry name" value="Carbamoyl-phosphate synthase large chain"/>
    <property type="match status" value="1"/>
</dbReference>
<evidence type="ECO:0000256" key="23">
    <source>
        <dbReference type="ARBA" id="ARBA00022962"/>
    </source>
</evidence>
<proteinExistence type="inferred from homology"/>
<feature type="domain" description="MGS-like" evidence="43">
    <location>
        <begin position="1328"/>
        <end position="1497"/>
    </location>
</feature>
<dbReference type="Pfam" id="PF02787">
    <property type="entry name" value="CPSase_L_D3"/>
    <property type="match status" value="1"/>
</dbReference>
<evidence type="ECO:0000256" key="14">
    <source>
        <dbReference type="ARBA" id="ARBA00022605"/>
    </source>
</evidence>
<dbReference type="InterPro" id="IPR006274">
    <property type="entry name" value="CarbamoylP_synth_ssu"/>
</dbReference>
<dbReference type="InterPro" id="IPR006130">
    <property type="entry name" value="Asp/Orn_carbamoylTrfase"/>
</dbReference>
<dbReference type="PRINTS" id="PR00099">
    <property type="entry name" value="CPSGATASE"/>
</dbReference>
<evidence type="ECO:0000256" key="22">
    <source>
        <dbReference type="ARBA" id="ARBA00022842"/>
    </source>
</evidence>
<dbReference type="FunFam" id="3.30.470.20:FF:000026">
    <property type="entry name" value="Carbamoyl-phosphate synthase large chain"/>
    <property type="match status" value="1"/>
</dbReference>
<dbReference type="GO" id="GO:0006541">
    <property type="term" value="P:glutamine metabolic process"/>
    <property type="evidence" value="ECO:0007669"/>
    <property type="project" value="InterPro"/>
</dbReference>
<evidence type="ECO:0000256" key="5">
    <source>
        <dbReference type="ARBA" id="ARBA00004880"/>
    </source>
</evidence>
<dbReference type="GO" id="GO:0004087">
    <property type="term" value="F:carbamoyl-phosphate synthase (ammonia) activity"/>
    <property type="evidence" value="ECO:0007669"/>
    <property type="project" value="UniProtKB-EC"/>
</dbReference>
<dbReference type="Gene3D" id="3.50.30.20">
    <property type="entry name" value="Carbamoyl-phosphate synthase small subunit, N-terminal domain"/>
    <property type="match status" value="1"/>
</dbReference>
<dbReference type="PANTHER" id="PTHR11405:SF5">
    <property type="entry name" value="CAD PROTEIN"/>
    <property type="match status" value="1"/>
</dbReference>
<dbReference type="PRINTS" id="PR00100">
    <property type="entry name" value="AOTCASE"/>
</dbReference>
<dbReference type="SUPFAM" id="SSF52021">
    <property type="entry name" value="Carbamoyl phosphate synthetase, small subunit N-terminal domain"/>
    <property type="match status" value="1"/>
</dbReference>
<comment type="catalytic activity">
    <reaction evidence="32">
        <text>hydrogencarbonate + NH4(+) + 2 ATP = carbamoyl phosphate + 2 ADP + phosphate + 2 H(+)</text>
        <dbReference type="Rhea" id="RHEA:18029"/>
        <dbReference type="ChEBI" id="CHEBI:15378"/>
        <dbReference type="ChEBI" id="CHEBI:17544"/>
        <dbReference type="ChEBI" id="CHEBI:28938"/>
        <dbReference type="ChEBI" id="CHEBI:30616"/>
        <dbReference type="ChEBI" id="CHEBI:43474"/>
        <dbReference type="ChEBI" id="CHEBI:58228"/>
        <dbReference type="ChEBI" id="CHEBI:456216"/>
        <dbReference type="EC" id="6.3.4.16"/>
    </reaction>
</comment>
<dbReference type="Gene3D" id="3.30.1490.20">
    <property type="entry name" value="ATP-grasp fold, A domain"/>
    <property type="match status" value="1"/>
</dbReference>
<evidence type="ECO:0000256" key="19">
    <source>
        <dbReference type="ARBA" id="ARBA00022801"/>
    </source>
</evidence>
<gene>
    <name evidence="44" type="primary">RvY_03183-1</name>
    <name evidence="44" type="synonym">RvY_03183.1</name>
    <name evidence="44" type="ORF">RvY_03183</name>
</gene>
<evidence type="ECO:0000256" key="11">
    <source>
        <dbReference type="ARBA" id="ARBA00013008"/>
    </source>
</evidence>
<dbReference type="FunFam" id="3.20.20.140:FF:000036">
    <property type="entry name" value="Carbamoyl-phosphate synthase large chain"/>
    <property type="match status" value="1"/>
</dbReference>
<dbReference type="GO" id="GO:0004070">
    <property type="term" value="F:aspartate carbamoyltransferase activity"/>
    <property type="evidence" value="ECO:0007669"/>
    <property type="project" value="UniProtKB-EC"/>
</dbReference>
<dbReference type="PANTHER" id="PTHR11405">
    <property type="entry name" value="CARBAMOYLTRANSFERASE FAMILY MEMBER"/>
    <property type="match status" value="1"/>
</dbReference>
<dbReference type="InterPro" id="IPR032466">
    <property type="entry name" value="Metal_Hydrolase"/>
</dbReference>
<dbReference type="OrthoDB" id="434at2759"/>
<dbReference type="FunFam" id="1.10.1030.10:FF:000002">
    <property type="entry name" value="Carbamoyl-phosphate synthase large chain"/>
    <property type="match status" value="1"/>
</dbReference>
<dbReference type="SUPFAM" id="SSF48108">
    <property type="entry name" value="Carbamoyl phosphate synthetase, large subunit connection domain"/>
    <property type="match status" value="1"/>
</dbReference>
<dbReference type="InterPro" id="IPR006680">
    <property type="entry name" value="Amidohydro-rel"/>
</dbReference>
<protein>
    <recommendedName>
        <fullName evidence="39">Carbamoyl phosphate synthase arginine-specific large chain</fullName>
        <ecNumber evidence="11">2.1.3.2</ecNumber>
        <ecNumber evidence="10">3.5.1.2</ecNumber>
        <ecNumber evidence="9">3.5.2.3</ecNumber>
        <ecNumber evidence="31">6.3.4.16</ecNumber>
        <ecNumber evidence="8">6.3.5.5</ecNumber>
    </recommendedName>
    <alternativeName>
        <fullName evidence="38">Carbamoyl phosphate synthase pyrimidine-specific large chain</fullName>
    </alternativeName>
</protein>
<dbReference type="Gene3D" id="3.30.470.20">
    <property type="entry name" value="ATP-grasp fold, B domain"/>
    <property type="match status" value="2"/>
</dbReference>
<comment type="similarity">
    <text evidence="30">In the 2nd section; belongs to the CarB family.</text>
</comment>
<dbReference type="SUPFAM" id="SSF52440">
    <property type="entry name" value="PreATP-grasp domain"/>
    <property type="match status" value="2"/>
</dbReference>
<dbReference type="EC" id="2.1.3.2" evidence="11"/>
<dbReference type="PROSITE" id="PS00483">
    <property type="entry name" value="DIHYDROOROTASE_2"/>
    <property type="match status" value="1"/>
</dbReference>
<dbReference type="EC" id="3.5.2.3" evidence="9"/>
<dbReference type="EC" id="6.3.5.5" evidence="8"/>
<dbReference type="Gene3D" id="3.40.50.1380">
    <property type="entry name" value="Methylglyoxal synthase-like domain"/>
    <property type="match status" value="1"/>
</dbReference>
<evidence type="ECO:0000256" key="16">
    <source>
        <dbReference type="ARBA" id="ARBA00022723"/>
    </source>
</evidence>
<evidence type="ECO:0000256" key="25">
    <source>
        <dbReference type="ARBA" id="ARBA00023211"/>
    </source>
</evidence>
<comment type="catalytic activity">
    <reaction evidence="36">
        <text>L-glutamine + H2O = L-glutamate + NH4(+)</text>
        <dbReference type="Rhea" id="RHEA:15889"/>
        <dbReference type="ChEBI" id="CHEBI:15377"/>
        <dbReference type="ChEBI" id="CHEBI:28938"/>
        <dbReference type="ChEBI" id="CHEBI:29985"/>
        <dbReference type="ChEBI" id="CHEBI:58359"/>
        <dbReference type="EC" id="3.5.1.2"/>
    </reaction>
</comment>
<dbReference type="Pfam" id="PF01979">
    <property type="entry name" value="Amidohydro_1"/>
    <property type="match status" value="1"/>
</dbReference>
<dbReference type="UniPathway" id="UPA00070">
    <property type="reaction ID" value="UER00115"/>
</dbReference>
<dbReference type="SMART" id="SM01096">
    <property type="entry name" value="CPSase_L_D3"/>
    <property type="match status" value="1"/>
</dbReference>
<evidence type="ECO:0000256" key="36">
    <source>
        <dbReference type="ARBA" id="ARBA00049534"/>
    </source>
</evidence>
<dbReference type="Pfam" id="PF02729">
    <property type="entry name" value="OTCace_N"/>
    <property type="match status" value="1"/>
</dbReference>
<dbReference type="EC" id="3.5.1.2" evidence="10"/>
<evidence type="ECO:0000256" key="40">
    <source>
        <dbReference type="PROSITE-ProRule" id="PRU00409"/>
    </source>
</evidence>
<evidence type="ECO:0000256" key="17">
    <source>
        <dbReference type="ARBA" id="ARBA00022737"/>
    </source>
</evidence>
<evidence type="ECO:0000256" key="34">
    <source>
        <dbReference type="ARBA" id="ARBA00048816"/>
    </source>
</evidence>
<dbReference type="MEROPS" id="M38.972"/>
<dbReference type="PROSITE" id="PS00866">
    <property type="entry name" value="CPSASE_1"/>
    <property type="match status" value="2"/>
</dbReference>
<dbReference type="NCBIfam" id="TIGR01369">
    <property type="entry name" value="CPSaseII_lrg"/>
    <property type="match status" value="1"/>
</dbReference>
<dbReference type="InterPro" id="IPR011059">
    <property type="entry name" value="Metal-dep_hydrolase_composite"/>
</dbReference>
<dbReference type="PROSITE" id="PS51855">
    <property type="entry name" value="MGS"/>
    <property type="match status" value="1"/>
</dbReference>
<keyword evidence="21 40" id="KW-0067">ATP-binding</keyword>
<comment type="pathway">
    <text evidence="5">Pyrimidine metabolism; UMP biosynthesis via de novo pathway; (S)-dihydroorotate from bicarbonate: step 3/3.</text>
</comment>
<keyword evidence="17" id="KW-0677">Repeat</keyword>
<evidence type="ECO:0000256" key="7">
    <source>
        <dbReference type="ARBA" id="ARBA00009799"/>
    </source>
</evidence>
<dbReference type="GO" id="GO:0016597">
    <property type="term" value="F:amino acid binding"/>
    <property type="evidence" value="ECO:0007669"/>
    <property type="project" value="InterPro"/>
</dbReference>
<evidence type="ECO:0000313" key="44">
    <source>
        <dbReference type="EMBL" id="GAU90820.1"/>
    </source>
</evidence>
<dbReference type="NCBIfam" id="NF009455">
    <property type="entry name" value="PRK12815.1"/>
    <property type="match status" value="1"/>
</dbReference>
<dbReference type="InterPro" id="IPR029062">
    <property type="entry name" value="Class_I_gatase-like"/>
</dbReference>
<dbReference type="InterPro" id="IPR002474">
    <property type="entry name" value="CarbamoylP_synth_ssu_N"/>
</dbReference>
<dbReference type="STRING" id="947166.A0A1D1UQM8"/>
<dbReference type="NCBIfam" id="NF002032">
    <property type="entry name" value="PRK00856.1"/>
    <property type="match status" value="1"/>
</dbReference>
<dbReference type="PROSITE" id="PS00097">
    <property type="entry name" value="CARBAMOYLTRANSFERASE"/>
    <property type="match status" value="1"/>
</dbReference>
<comment type="cofactor">
    <cofactor evidence="1">
        <name>Mn(2+)</name>
        <dbReference type="ChEBI" id="CHEBI:29035"/>
    </cofactor>
</comment>
<evidence type="ECO:0000259" key="43">
    <source>
        <dbReference type="PROSITE" id="PS51855"/>
    </source>
</evidence>
<dbReference type="SMART" id="SM01097">
    <property type="entry name" value="CPSase_sm_chain"/>
    <property type="match status" value="1"/>
</dbReference>
<dbReference type="PROSITE" id="PS50975">
    <property type="entry name" value="ATP_GRASP"/>
    <property type="match status" value="2"/>
</dbReference>
<dbReference type="InterPro" id="IPR058047">
    <property type="entry name" value="CPSase_preATP-grasp"/>
</dbReference>
<dbReference type="InterPro" id="IPR005483">
    <property type="entry name" value="CPSase_dom"/>
</dbReference>
<evidence type="ECO:0000256" key="32">
    <source>
        <dbReference type="ARBA" id="ARBA00047359"/>
    </source>
</evidence>
<dbReference type="GO" id="GO:0044205">
    <property type="term" value="P:'de novo' UMP biosynthetic process"/>
    <property type="evidence" value="ECO:0007669"/>
    <property type="project" value="UniProtKB-UniPathway"/>
</dbReference>
<dbReference type="Pfam" id="PF02142">
    <property type="entry name" value="MGS"/>
    <property type="match status" value="1"/>
</dbReference>
<dbReference type="SUPFAM" id="SSF56059">
    <property type="entry name" value="Glutathione synthetase ATP-binding domain-like"/>
    <property type="match status" value="2"/>
</dbReference>
<evidence type="ECO:0000256" key="1">
    <source>
        <dbReference type="ARBA" id="ARBA00001936"/>
    </source>
</evidence>
<evidence type="ECO:0000256" key="12">
    <source>
        <dbReference type="ARBA" id="ARBA00022571"/>
    </source>
</evidence>
<dbReference type="GO" id="GO:0005951">
    <property type="term" value="C:carbamoyl-phosphate synthase complex"/>
    <property type="evidence" value="ECO:0007669"/>
    <property type="project" value="TreeGrafter"/>
</dbReference>
<feature type="region of interest" description="Disordered" evidence="41">
    <location>
        <begin position="2077"/>
        <end position="2098"/>
    </location>
</feature>
<dbReference type="GO" id="GO:0006526">
    <property type="term" value="P:L-arginine biosynthetic process"/>
    <property type="evidence" value="ECO:0007669"/>
    <property type="project" value="UniProtKB-KW"/>
</dbReference>
<dbReference type="Gene3D" id="3.20.20.140">
    <property type="entry name" value="Metal-dependent hydrolases"/>
    <property type="match status" value="1"/>
</dbReference>
<dbReference type="InterPro" id="IPR005479">
    <property type="entry name" value="CPAse_ATP-bd"/>
</dbReference>
<keyword evidence="25" id="KW-0464">Manganese</keyword>
<dbReference type="CDD" id="cd01744">
    <property type="entry name" value="GATase1_CPSase"/>
    <property type="match status" value="1"/>
</dbReference>
<dbReference type="PROSITE" id="PS51273">
    <property type="entry name" value="GATASE_TYPE_1"/>
    <property type="match status" value="1"/>
</dbReference>
<keyword evidence="20" id="KW-0862">Zinc</keyword>
<evidence type="ECO:0000256" key="8">
    <source>
        <dbReference type="ARBA" id="ARBA00012738"/>
    </source>
</evidence>
<comment type="caution">
    <text evidence="44">The sequence shown here is derived from an EMBL/GenBank/DDBJ whole genome shotgun (WGS) entry which is preliminary data.</text>
</comment>
<dbReference type="NCBIfam" id="NF003671">
    <property type="entry name" value="PRK05294.1"/>
    <property type="match status" value="1"/>
</dbReference>
<dbReference type="InterPro" id="IPR006275">
    <property type="entry name" value="CPSase_lsu"/>
</dbReference>
<evidence type="ECO:0000256" key="2">
    <source>
        <dbReference type="ARBA" id="ARBA00001947"/>
    </source>
</evidence>
<evidence type="ECO:0000256" key="35">
    <source>
        <dbReference type="ARBA" id="ARBA00048859"/>
    </source>
</evidence>
<dbReference type="GO" id="GO:0004151">
    <property type="term" value="F:dihydroorotase activity"/>
    <property type="evidence" value="ECO:0007669"/>
    <property type="project" value="UniProtKB-EC"/>
</dbReference>
<comment type="similarity">
    <text evidence="28">In the C-terminal section; belongs to the aspartate/ornithine carbamoyltransferase superfamily. ATCase family.</text>
</comment>
<evidence type="ECO:0000256" key="3">
    <source>
        <dbReference type="ARBA" id="ARBA00004812"/>
    </source>
</evidence>
<evidence type="ECO:0000256" key="24">
    <source>
        <dbReference type="ARBA" id="ARBA00022975"/>
    </source>
</evidence>
<comment type="pathway">
    <text evidence="6">Amino-acid biosynthesis; L-arginine biosynthesis; carbamoyl phosphate from bicarbonate: step 1/1.</text>
</comment>
<evidence type="ECO:0000256" key="26">
    <source>
        <dbReference type="ARBA" id="ARBA00023268"/>
    </source>
</evidence>
<dbReference type="InterPro" id="IPR036897">
    <property type="entry name" value="CarbamoylP_synth_lsu_oligo_sf"/>
</dbReference>
<evidence type="ECO:0000256" key="39">
    <source>
        <dbReference type="ARBA" id="ARBA00074189"/>
    </source>
</evidence>
<evidence type="ECO:0000256" key="6">
    <source>
        <dbReference type="ARBA" id="ARBA00005077"/>
    </source>
</evidence>
<dbReference type="Pfam" id="PF00988">
    <property type="entry name" value="CPSase_sm_chain"/>
    <property type="match status" value="1"/>
</dbReference>
<dbReference type="PROSITE" id="PS00867">
    <property type="entry name" value="CPSASE_2"/>
    <property type="match status" value="1"/>
</dbReference>
<comment type="pathway">
    <text evidence="4">Pyrimidine metabolism; UMP biosynthesis via de novo pathway; (S)-dihydroorotate from bicarbonate: step 2/3.</text>
</comment>
<evidence type="ECO:0000256" key="37">
    <source>
        <dbReference type="ARBA" id="ARBA00060037"/>
    </source>
</evidence>
<evidence type="ECO:0000256" key="18">
    <source>
        <dbReference type="ARBA" id="ARBA00022741"/>
    </source>
</evidence>
<dbReference type="SUPFAM" id="SSF52335">
    <property type="entry name" value="Methylglyoxal synthase-like"/>
    <property type="match status" value="1"/>
</dbReference>
<dbReference type="InterPro" id="IPR002195">
    <property type="entry name" value="Dihydroorotase_CS"/>
</dbReference>
<dbReference type="GO" id="GO:0004359">
    <property type="term" value="F:glutaminase activity"/>
    <property type="evidence" value="ECO:0007669"/>
    <property type="project" value="UniProtKB-EC"/>
</dbReference>
<feature type="domain" description="ATP-grasp" evidence="42">
    <location>
        <begin position="1067"/>
        <end position="1258"/>
    </location>
</feature>
<comment type="catalytic activity">
    <reaction evidence="33">
        <text>(S)-dihydroorotate + H2O = N-carbamoyl-L-aspartate + H(+)</text>
        <dbReference type="Rhea" id="RHEA:24296"/>
        <dbReference type="ChEBI" id="CHEBI:15377"/>
        <dbReference type="ChEBI" id="CHEBI:15378"/>
        <dbReference type="ChEBI" id="CHEBI:30864"/>
        <dbReference type="ChEBI" id="CHEBI:32814"/>
        <dbReference type="EC" id="3.5.2.3"/>
    </reaction>
</comment>
<feature type="domain" description="ATP-grasp" evidence="42">
    <location>
        <begin position="522"/>
        <end position="714"/>
    </location>
</feature>
<keyword evidence="12" id="KW-0055">Arginine biosynthesis</keyword>
<dbReference type="InterPro" id="IPR006132">
    <property type="entry name" value="Asp/Orn_carbamoyltranf_P-bd"/>
</dbReference>
<dbReference type="NCBIfam" id="TIGR01368">
    <property type="entry name" value="CPSaseIIsmall"/>
    <property type="match status" value="1"/>
</dbReference>
<evidence type="ECO:0000256" key="20">
    <source>
        <dbReference type="ARBA" id="ARBA00022833"/>
    </source>
</evidence>
<evidence type="ECO:0000256" key="41">
    <source>
        <dbReference type="SAM" id="MobiDB-lite"/>
    </source>
</evidence>
<accession>A0A1D1UQM8</accession>
<dbReference type="Proteomes" id="UP000186922">
    <property type="component" value="Unassembled WGS sequence"/>
</dbReference>
<dbReference type="FunFam" id="3.30.1490.20:FF:000001">
    <property type="entry name" value="Carbamoyl-phosphate synthase large chain"/>
    <property type="match status" value="1"/>
</dbReference>
<dbReference type="GO" id="GO:0006207">
    <property type="term" value="P:'de novo' pyrimidine nucleobase biosynthetic process"/>
    <property type="evidence" value="ECO:0007669"/>
    <property type="project" value="InterPro"/>
</dbReference>
<evidence type="ECO:0000256" key="21">
    <source>
        <dbReference type="ARBA" id="ARBA00022840"/>
    </source>
</evidence>
<comment type="cofactor">
    <cofactor evidence="2">
        <name>Zn(2+)</name>
        <dbReference type="ChEBI" id="CHEBI:29105"/>
    </cofactor>
</comment>
<dbReference type="FunFam" id="3.30.470.20:FF:000001">
    <property type="entry name" value="Carbamoyl-phosphate synthase large chain"/>
    <property type="match status" value="1"/>
</dbReference>
<dbReference type="SUPFAM" id="SSF53671">
    <property type="entry name" value="Aspartate/ornithine carbamoyltransferase"/>
    <property type="match status" value="1"/>
</dbReference>
<dbReference type="HAMAP" id="MF_01209">
    <property type="entry name" value="CPSase_S_chain"/>
    <property type="match status" value="1"/>
</dbReference>
<evidence type="ECO:0000259" key="42">
    <source>
        <dbReference type="PROSITE" id="PS50975"/>
    </source>
</evidence>
<reference evidence="44 45" key="1">
    <citation type="journal article" date="2016" name="Nat. Commun.">
        <title>Extremotolerant tardigrade genome and improved radiotolerance of human cultured cells by tardigrade-unique protein.</title>
        <authorList>
            <person name="Hashimoto T."/>
            <person name="Horikawa D.D."/>
            <person name="Saito Y."/>
            <person name="Kuwahara H."/>
            <person name="Kozuka-Hata H."/>
            <person name="Shin-I T."/>
            <person name="Minakuchi Y."/>
            <person name="Ohishi K."/>
            <person name="Motoyama A."/>
            <person name="Aizu T."/>
            <person name="Enomoto A."/>
            <person name="Kondo K."/>
            <person name="Tanaka S."/>
            <person name="Hara Y."/>
            <person name="Koshikawa S."/>
            <person name="Sagara H."/>
            <person name="Miura T."/>
            <person name="Yokobori S."/>
            <person name="Miyagawa K."/>
            <person name="Suzuki Y."/>
            <person name="Kubo T."/>
            <person name="Oyama M."/>
            <person name="Kohara Y."/>
            <person name="Fujiyama A."/>
            <person name="Arakawa K."/>
            <person name="Katayama T."/>
            <person name="Toyoda A."/>
            <person name="Kunieda T."/>
        </authorList>
    </citation>
    <scope>NUCLEOTIDE SEQUENCE [LARGE SCALE GENOMIC DNA]</scope>
    <source>
        <strain evidence="44 45">YOKOZUNA-1</strain>
    </source>
</reference>
<dbReference type="InterPro" id="IPR011607">
    <property type="entry name" value="MGS-like_dom"/>
</dbReference>
<dbReference type="Pfam" id="PF25596">
    <property type="entry name" value="CPSase_L_D1"/>
    <property type="match status" value="2"/>
</dbReference>
<dbReference type="Gene3D" id="1.10.1030.10">
    <property type="entry name" value="Carbamoyl-phosphate synthetase, large subunit oligomerisation domain"/>
    <property type="match status" value="1"/>
</dbReference>
<comment type="pathway">
    <text evidence="3">Pyrimidine metabolism; UMP biosynthesis via de novo pathway; (S)-dihydroorotate from bicarbonate: step 1/3.</text>
</comment>
<dbReference type="FunFam" id="3.40.50.20:FF:000001">
    <property type="entry name" value="Carbamoyl-phosphate synthase large chain"/>
    <property type="match status" value="1"/>
</dbReference>
<keyword evidence="26" id="KW-0511">Multifunctional enzyme</keyword>
<keyword evidence="13" id="KW-0436">Ligase</keyword>
<dbReference type="EC" id="6.3.4.16" evidence="31"/>
<evidence type="ECO:0000313" key="45">
    <source>
        <dbReference type="Proteomes" id="UP000186922"/>
    </source>
</evidence>
<dbReference type="PRINTS" id="PR00098">
    <property type="entry name" value="CPSASE"/>
</dbReference>
<keyword evidence="15" id="KW-0808">Transferase</keyword>
<dbReference type="InterPro" id="IPR011761">
    <property type="entry name" value="ATP-grasp"/>
</dbReference>
<evidence type="ECO:0000256" key="27">
    <source>
        <dbReference type="ARBA" id="ARBA00043968"/>
    </source>
</evidence>
<dbReference type="InterPro" id="IPR013815">
    <property type="entry name" value="ATP_grasp_subdomain_1"/>
</dbReference>
<dbReference type="InterPro" id="IPR006131">
    <property type="entry name" value="Asp_carbamoyltransf_Asp/Orn-bd"/>
</dbReference>
<dbReference type="Pfam" id="PF00185">
    <property type="entry name" value="OTCace"/>
    <property type="match status" value="1"/>
</dbReference>
<keyword evidence="22" id="KW-0460">Magnesium</keyword>
<dbReference type="InterPro" id="IPR035686">
    <property type="entry name" value="CPSase_GATase1"/>
</dbReference>
<evidence type="ECO:0000256" key="33">
    <source>
        <dbReference type="ARBA" id="ARBA00048492"/>
    </source>
</evidence>
<keyword evidence="19" id="KW-0378">Hydrolase</keyword>
<dbReference type="GO" id="GO:0004088">
    <property type="term" value="F:carbamoyl-phosphate synthase (glutamine-hydrolyzing) activity"/>
    <property type="evidence" value="ECO:0007669"/>
    <property type="project" value="UniProtKB-EC"/>
</dbReference>
<name>A0A1D1UQM8_RAMVA</name>
<dbReference type="SUPFAM" id="SSF51556">
    <property type="entry name" value="Metallo-dependent hydrolases"/>
    <property type="match status" value="1"/>
</dbReference>
<dbReference type="FunFam" id="3.40.50.1380:FF:000005">
    <property type="entry name" value="CAD protein-like isoform X1"/>
    <property type="match status" value="1"/>
</dbReference>
<comment type="catalytic activity">
    <reaction evidence="35">
        <text>carbamoyl phosphate + L-aspartate = N-carbamoyl-L-aspartate + phosphate + H(+)</text>
        <dbReference type="Rhea" id="RHEA:20013"/>
        <dbReference type="ChEBI" id="CHEBI:15378"/>
        <dbReference type="ChEBI" id="CHEBI:29991"/>
        <dbReference type="ChEBI" id="CHEBI:32814"/>
        <dbReference type="ChEBI" id="CHEBI:43474"/>
        <dbReference type="ChEBI" id="CHEBI:58228"/>
        <dbReference type="EC" id="2.1.3.2"/>
    </reaction>
</comment>
<evidence type="ECO:0000256" key="4">
    <source>
        <dbReference type="ARBA" id="ARBA00004852"/>
    </source>
</evidence>
<evidence type="ECO:0000256" key="30">
    <source>
        <dbReference type="ARBA" id="ARBA00043998"/>
    </source>
</evidence>
<dbReference type="InterPro" id="IPR002082">
    <property type="entry name" value="Asp_carbamoyltransf"/>
</dbReference>
<dbReference type="Pfam" id="PF00117">
    <property type="entry name" value="GATase"/>
    <property type="match status" value="1"/>
</dbReference>
<sequence>MERVTLILEDGSSLPGGRFGAERDVDGEVVFQTGMVGYVESLTDPSYHAQILVLTYPMIGNYGVPRDEEEPLEKDLLRWHESSKVWPVGLVVGELSAQYSHWNASRSLDQWLIEQNVTGISGIDTRALTMKLRSSGTMAGKIIAGDTIPRSLNFFDITQRNLVAEVSTKTLSKMMNPAGKLKVLVIDCGLKYNQLRCFLARNVAVQVAPWDCDLLSLMPQFDGLFISNGPGDPELCRMLITNLAHYFQLPHMKPVFGICMGHQIVGLAAGLTARKMPFGHRGHNQPARLCGTNRCFITSQNHGYELDTTALPKGWEELFQNANDETNEGLICLTKPVFSVQFHPEHAAGPRDLECLFDVFLDGVRSFTVKKSHDLKAAILNQLAPSRGEERTPPKPRKVLILGSGGLSIGQAGEFDYSGSQAIKALQEEGINTVLINPNIATVQTSKNLATTVYFLPITLHYVTQVIESERPDGILLNFGGQTALNCGIELHKSDVLSKYGVLVLGTPVQVIINTEDRKIFAEKMQEVGYKVAPSRSAESIVEAVAAAAEIGYPVLIRAAFALGGLGSGFAKDSSEVEALALKAFTVSRQILIDKSLSGWKEVEYEVVRDIHDNCITVCNMENVDPLGIHTGESVVVAPSQTLSNEEYNLLRTAAIRIIRHLGVVGECNIQYALDPKSLEFYVVEVNARLSRSSALASKATGYPLAYIAAKLSIGQSLVELRNSVTKKTTACFEPSLDYCVVKMPRWDLNKFDKVNTKIGSSMKSIGEVMAIGRNFEEAFQKAFRMVDEHLSGFDPYREPVSEEDLRHPTDKRMLTLATALAKGKLSLDVLHEWTRIDKWFLQRMNNIIQMNLKLASRGEIKSFRLDDLDGELLLEAKRLGFSDKQIAVCIKNEERAVRAHRKRLEIRPWVKQIDTLSGEWPAETNYLYLTYHGQQHDVTYPIENSQPVVIVLGSGVYRIGSSVEFDCCAVGCLDELRRQERSSVMINCNPETVSTDYDKCDRLYFEEISFESVMEIYELEQPEGIILSMGGQLPNNIAIDLDREKCKVLGTSASSIDNAENRFKFSRLLDDLKIRQPAWKYCPDLEAAFHFCQQVGYPCLVRPSYVLSGAAMNVAYSRQELDGYIQLATKVSKDQPIVVSKFIQEAKEIDVDAIAANGDIVCMAVSEHIENAGVHSGDATLVTPPQDLTEQTLSRIGDIVTKLGKGLHVNGPFNLQLIAKEDNLQVIEVNLRCSRSLPFVMKTLDHDFVGVATRIALGLKLQPEDSFRIKHANWERVGVKVPMFSFSRLPEADVSLGVEMSSTGEVACFGKERQVAFLKAMMSASGFRYPDGKNDGVYLSVGSLAHKQELFAAVQLLQKMDFRLAGSEGTAHFYQERGVKIESLQWPPKQENEDRGRRGSLIPPTSELKAFDLVINIPSQKGGARRASSTLIAAEVAEPAGGPTQGYRTRRTAVDFSTPLITDIKVAKLLIESIYNHRSPPPINRSLDSITSRRIIHLPGLIDVHVHMREPGATHKEDFTSGTAAALAGGITMVCCMPNTTPSVVDEETLKVAQNAAKKKALCDYALFVGASADNAKSVGKLAKDAAALKMYLNCTFSTLELSDMSLWKGHFVKWPSSRPICVHAEGHTLGAVLLFVHLYGRHVHFCHVSRRDEILLIREAKEKGLKVTCEVTPHHLFLTAEDVPQEFRSVKPPLQSKEDQDALWDNMKVIDCFATDHAPHLVGEKTSKNSPPGFPGLETMLPLLLNAVNEGRLTLDDIKEKLHDNPKRIFGLPEQWDTTVEVDMDEDWVIAAETQFSKAKWTPFAGMAVRGKVQRVTLRGVDVFVNGSVVVQPGFGKDVRNEREYNKEVPTREKAAKTRIDVPTVVVEMVGGAGDAPMVNGKQSAMTNGESYGTPAVGLSNGWSHDVLTPVDNTLLGKLQEVHKRPASADDKRQRRVSSRADHAPQIVVEEVQPVVRMPNPSGQRGLPFHVVSVEQFQKYHVDEIYEGAHRMKQMVKRGDDLTARLRGRVMGSLFFEVSTRTYCSFSTAMLRLGGTVVPVHSQFSSAEKGESLEDTMAVMSTYADVIVMRHPEPHSAQRASRSCSRPFINAGDGTGEHPTQALLDVFTIRDEIGTVKGLTITLVGDLKNGRTVHSLAKLLTLHKVKEIRYLAPKGLGMPAEIVKYVAERGVAQKEYQTLEQVLPDTDVLYMTRIQKERFTSMEEYKAACGNFILTPQLMALAREETREGPKMRILHPLPRLEEISEELDTDPRAAYFRQAENGVYVRMALLWLMMKPKDL</sequence>
<dbReference type="Gene3D" id="3.40.50.20">
    <property type="match status" value="2"/>
</dbReference>
<dbReference type="NCBIfam" id="TIGR00670">
    <property type="entry name" value="asp_carb_tr"/>
    <property type="match status" value="1"/>
</dbReference>
<keyword evidence="24" id="KW-0665">Pyrimidine biosynthesis</keyword>
<dbReference type="InterPro" id="IPR005480">
    <property type="entry name" value="CPSase_lsu_oligo"/>
</dbReference>
<evidence type="ECO:0000256" key="29">
    <source>
        <dbReference type="ARBA" id="ARBA00043984"/>
    </source>
</evidence>
<dbReference type="Pfam" id="PF02786">
    <property type="entry name" value="CPSase_L_D2"/>
    <property type="match status" value="2"/>
</dbReference>
<evidence type="ECO:0000256" key="10">
    <source>
        <dbReference type="ARBA" id="ARBA00012918"/>
    </source>
</evidence>
<organism evidence="44 45">
    <name type="scientific">Ramazzottius varieornatus</name>
    <name type="common">Water bear</name>
    <name type="synonym">Tardigrade</name>
    <dbReference type="NCBI Taxonomy" id="947166"/>
    <lineage>
        <taxon>Eukaryota</taxon>
        <taxon>Metazoa</taxon>
        <taxon>Ecdysozoa</taxon>
        <taxon>Tardigrada</taxon>
        <taxon>Eutardigrada</taxon>
        <taxon>Parachela</taxon>
        <taxon>Hypsibioidea</taxon>
        <taxon>Ramazzottiidae</taxon>
        <taxon>Ramazzottius</taxon>
    </lineage>
</organism>
<dbReference type="FunFam" id="3.40.50.1370:FF:000002">
    <property type="entry name" value="Aspartate carbamoyltransferase 2"/>
    <property type="match status" value="1"/>
</dbReference>
<dbReference type="EMBL" id="BDGG01000001">
    <property type="protein sequence ID" value="GAU90820.1"/>
    <property type="molecule type" value="Genomic_DNA"/>
</dbReference>
<dbReference type="Gene3D" id="3.40.50.1370">
    <property type="entry name" value="Aspartate/ornithine carbamoyltransferase"/>
    <property type="match status" value="2"/>
</dbReference>
<evidence type="ECO:0000256" key="13">
    <source>
        <dbReference type="ARBA" id="ARBA00022598"/>
    </source>
</evidence>
<comment type="similarity">
    <text evidence="29">In the N-terminal section; belongs to the CarA family.</text>
</comment>
<evidence type="ECO:0000256" key="28">
    <source>
        <dbReference type="ARBA" id="ARBA00043979"/>
    </source>
</evidence>
<dbReference type="InterPro" id="IPR036901">
    <property type="entry name" value="Asp/Orn_carbamoylTrfase_sf"/>
</dbReference>
<feature type="region of interest" description="Disordered" evidence="41">
    <location>
        <begin position="1922"/>
        <end position="1944"/>
    </location>
</feature>